<dbReference type="KEGG" id="cbau:H1R16_06450"/>
<keyword evidence="1" id="KW-0472">Membrane</keyword>
<evidence type="ECO:0000313" key="2">
    <source>
        <dbReference type="EMBL" id="MBA5247805.1"/>
    </source>
</evidence>
<feature type="transmembrane region" description="Helical" evidence="1">
    <location>
        <begin position="87"/>
        <end position="108"/>
    </location>
</feature>
<reference evidence="5" key="3">
    <citation type="submission" date="2020-07" db="EMBL/GenBank/DDBJ databases">
        <title>Flavobacterium sp. xlx-214.</title>
        <authorList>
            <person name="Yang C."/>
        </authorList>
    </citation>
    <scope>NUCLEOTIDE SEQUENCE [LARGE SCALE GENOMIC DNA]</scope>
    <source>
        <strain evidence="5">CX-624</strain>
    </source>
</reference>
<dbReference type="AlphaFoldDB" id="A0A7D7LL95"/>
<dbReference type="EMBL" id="CP059472">
    <property type="protein sequence ID" value="QMS97384.1"/>
    <property type="molecule type" value="Genomic_DNA"/>
</dbReference>
<reference evidence="4" key="2">
    <citation type="submission" date="2020-07" db="EMBL/GenBank/DDBJ databases">
        <title>Chryseobacterium sp.cx-624.</title>
        <authorList>
            <person name="Yang C."/>
        </authorList>
    </citation>
    <scope>NUCLEOTIDE SEQUENCE [LARGE SCALE GENOMIC DNA]</scope>
    <source>
        <strain evidence="4">cx-624</strain>
    </source>
</reference>
<gene>
    <name evidence="3" type="ORF">H1R16_06450</name>
    <name evidence="2" type="ORF">H2507_11555</name>
</gene>
<sequence length="233" mass="26621">MITEAQQHEIVGYLLAKKMSLDVVMELHDHFCTHITELMQKDNITFDEAFASTLVAWKDDLKLHQLGNSRFIPKINKEIAAEKERKVAVHAFIAVAVVLGLLFSATNILSSAQYLVFITVFWGLAIFFPLVFLIIHIKDFLIAWQNKNLKLNAHQKSIIMLAPGYILMQNTILSFESQSRIQQLFYGSFTKIDLATLVTAPLGLLVYMVGLLSMFRFIKDFQPIKPFLHYTKA</sequence>
<dbReference type="EMBL" id="JACEUX010000004">
    <property type="protein sequence ID" value="MBA5247805.1"/>
    <property type="molecule type" value="Genomic_DNA"/>
</dbReference>
<proteinExistence type="predicted"/>
<dbReference type="Proteomes" id="UP000515349">
    <property type="component" value="Chromosome"/>
</dbReference>
<keyword evidence="1" id="KW-1133">Transmembrane helix</keyword>
<keyword evidence="1" id="KW-0812">Transmembrane</keyword>
<evidence type="ECO:0000313" key="4">
    <source>
        <dbReference type="Proteomes" id="UP000515349"/>
    </source>
</evidence>
<feature type="transmembrane region" description="Helical" evidence="1">
    <location>
        <begin position="195"/>
        <end position="215"/>
    </location>
</feature>
<name>A0A7D7LL95_9FLAO</name>
<dbReference type="RefSeq" id="WP_181887902.1">
    <property type="nucleotide sequence ID" value="NZ_CP059472.1"/>
</dbReference>
<organism evidence="3 4">
    <name type="scientific">Marnyiella aurantia</name>
    <dbReference type="NCBI Taxonomy" id="2758037"/>
    <lineage>
        <taxon>Bacteria</taxon>
        <taxon>Pseudomonadati</taxon>
        <taxon>Bacteroidota</taxon>
        <taxon>Flavobacteriia</taxon>
        <taxon>Flavobacteriales</taxon>
        <taxon>Weeksellaceae</taxon>
        <taxon>Marnyiella</taxon>
    </lineage>
</organism>
<reference evidence="2" key="4">
    <citation type="submission" date="2020-07" db="EMBL/GenBank/DDBJ databases">
        <authorList>
            <person name="Yang C."/>
        </authorList>
    </citation>
    <scope>NUCLEOTIDE SEQUENCE</scope>
    <source>
        <strain evidence="2">Cx-624</strain>
    </source>
</reference>
<feature type="transmembrane region" description="Helical" evidence="1">
    <location>
        <begin position="158"/>
        <end position="175"/>
    </location>
</feature>
<evidence type="ECO:0000313" key="3">
    <source>
        <dbReference type="EMBL" id="QMS97384.1"/>
    </source>
</evidence>
<evidence type="ECO:0000256" key="1">
    <source>
        <dbReference type="SAM" id="Phobius"/>
    </source>
</evidence>
<evidence type="ECO:0000313" key="5">
    <source>
        <dbReference type="Proteomes" id="UP000539710"/>
    </source>
</evidence>
<protein>
    <submittedName>
        <fullName evidence="3">Uncharacterized protein</fullName>
    </submittedName>
</protein>
<feature type="transmembrane region" description="Helical" evidence="1">
    <location>
        <begin position="114"/>
        <end position="137"/>
    </location>
</feature>
<keyword evidence="5" id="KW-1185">Reference proteome</keyword>
<reference evidence="3" key="1">
    <citation type="submission" date="2020-07" db="EMBL/GenBank/DDBJ databases">
        <title>Chryseobacterium sp. CX-624.</title>
        <authorList>
            <person name="Yang C."/>
        </authorList>
    </citation>
    <scope>NUCLEOTIDE SEQUENCE</scope>
    <source>
        <strain evidence="3">CX-624</strain>
    </source>
</reference>
<dbReference type="Proteomes" id="UP000539710">
    <property type="component" value="Unassembled WGS sequence"/>
</dbReference>
<accession>A0A7D7LL95</accession>